<dbReference type="GO" id="GO:0005524">
    <property type="term" value="F:ATP binding"/>
    <property type="evidence" value="ECO:0007669"/>
    <property type="project" value="UniProtKB-KW"/>
</dbReference>
<proteinExistence type="inferred from homology"/>
<evidence type="ECO:0000256" key="4">
    <source>
        <dbReference type="ARBA" id="ARBA00022741"/>
    </source>
</evidence>
<evidence type="ECO:0000256" key="6">
    <source>
        <dbReference type="ARBA" id="ARBA00022840"/>
    </source>
</evidence>
<dbReference type="InterPro" id="IPR000836">
    <property type="entry name" value="PRTase_dom"/>
</dbReference>
<keyword evidence="4" id="KW-0547">Nucleotide-binding</keyword>
<evidence type="ECO:0000256" key="1">
    <source>
        <dbReference type="ARBA" id="ARBA00013247"/>
    </source>
</evidence>
<dbReference type="AlphaFoldDB" id="A0A1H0CXA1"/>
<dbReference type="PANTHER" id="PTHR10210:SF32">
    <property type="entry name" value="RIBOSE-PHOSPHATE PYROPHOSPHOKINASE 2"/>
    <property type="match status" value="1"/>
</dbReference>
<evidence type="ECO:0000256" key="2">
    <source>
        <dbReference type="ARBA" id="ARBA00022679"/>
    </source>
</evidence>
<feature type="domain" description="Phosphoribosyltransferase" evidence="9">
    <location>
        <begin position="207"/>
        <end position="311"/>
    </location>
</feature>
<dbReference type="InterPro" id="IPR005946">
    <property type="entry name" value="Rib-P_diPkinase"/>
</dbReference>
<comment type="catalytic activity">
    <reaction evidence="7">
        <text>D-ribose 5-phosphate + ATP = 5-phospho-alpha-D-ribose 1-diphosphate + AMP + H(+)</text>
        <dbReference type="Rhea" id="RHEA:15609"/>
        <dbReference type="ChEBI" id="CHEBI:15378"/>
        <dbReference type="ChEBI" id="CHEBI:30616"/>
        <dbReference type="ChEBI" id="CHEBI:58017"/>
        <dbReference type="ChEBI" id="CHEBI:78346"/>
        <dbReference type="ChEBI" id="CHEBI:456215"/>
        <dbReference type="EC" id="2.7.6.1"/>
    </reaction>
</comment>
<dbReference type="GO" id="GO:0016301">
    <property type="term" value="F:kinase activity"/>
    <property type="evidence" value="ECO:0007669"/>
    <property type="project" value="UniProtKB-KW"/>
</dbReference>
<keyword evidence="2" id="KW-0808">Transferase</keyword>
<evidence type="ECO:0000313" key="11">
    <source>
        <dbReference type="EMBL" id="SDN62527.1"/>
    </source>
</evidence>
<evidence type="ECO:0000256" key="3">
    <source>
        <dbReference type="ARBA" id="ARBA00022727"/>
    </source>
</evidence>
<dbReference type="Pfam" id="PF00156">
    <property type="entry name" value="Pribosyltran"/>
    <property type="match status" value="1"/>
</dbReference>
<dbReference type="SUPFAM" id="SSF53271">
    <property type="entry name" value="PRTase-like"/>
    <property type="match status" value="2"/>
</dbReference>
<protein>
    <recommendedName>
        <fullName evidence="1">ribose-phosphate diphosphokinase</fullName>
        <ecNumber evidence="1">2.7.6.1</ecNumber>
    </recommendedName>
</protein>
<gene>
    <name evidence="11" type="ORF">SAMN05192585_12534</name>
</gene>
<dbReference type="Proteomes" id="UP000199182">
    <property type="component" value="Unassembled WGS sequence"/>
</dbReference>
<accession>A0A1H0CXA1</accession>
<dbReference type="OrthoDB" id="9777067at2"/>
<dbReference type="CDD" id="cd06223">
    <property type="entry name" value="PRTases_typeI"/>
    <property type="match status" value="1"/>
</dbReference>
<sequence length="397" mass="45150">MDYIDCHECKVVDIPVGTLGIIGMRGCEEITDRVDNYLTQWRLERHNIQNPDIEVPGYLLDSFKIGTVCPRFGTGEAKGLIKQSIRGHDLYIIADVFNYGVEYTMYGRNVPMSPDDHFQDLKRIIAAAGGKARRITVIMPMLYEGRQHRRTSRESLDCALMLQELTSMGVDNIITFDAHDARVHNAIPLHGFDNIHPTYQFLKAMVNHVDDIAFDKDKLMIISPDEGGMGRCIYYSSILGVDLGMFYKRRDYATIVQGRNPIVAHEFLGSNVEGKDLIIIDDMISSGDSVLDIAAKLKEKKAKRIFICVSFGLFCEGLANFDKAYADGIIDKVFTTNLVYRPEELRQRPWYQEVDMAKYMALIIDKLNYDQSISELLNPAQRIAALMNRVNEKNNKK</sequence>
<keyword evidence="3 8" id="KW-0545">Nucleotide biosynthesis</keyword>
<keyword evidence="5 11" id="KW-0418">Kinase</keyword>
<dbReference type="PANTHER" id="PTHR10210">
    <property type="entry name" value="RIBOSE-PHOSPHATE DIPHOSPHOKINASE FAMILY MEMBER"/>
    <property type="match status" value="1"/>
</dbReference>
<dbReference type="GO" id="GO:0005737">
    <property type="term" value="C:cytoplasm"/>
    <property type="evidence" value="ECO:0007669"/>
    <property type="project" value="TreeGrafter"/>
</dbReference>
<dbReference type="STRING" id="258515.SAMN05192585_12534"/>
<dbReference type="GO" id="GO:0002189">
    <property type="term" value="C:ribose phosphate diphosphokinase complex"/>
    <property type="evidence" value="ECO:0007669"/>
    <property type="project" value="TreeGrafter"/>
</dbReference>
<dbReference type="GO" id="GO:0000287">
    <property type="term" value="F:magnesium ion binding"/>
    <property type="evidence" value="ECO:0007669"/>
    <property type="project" value="InterPro"/>
</dbReference>
<dbReference type="InterPro" id="IPR029057">
    <property type="entry name" value="PRTase-like"/>
</dbReference>
<organism evidence="11 12">
    <name type="scientific">Acetanaerobacterium elongatum</name>
    <dbReference type="NCBI Taxonomy" id="258515"/>
    <lineage>
        <taxon>Bacteria</taxon>
        <taxon>Bacillati</taxon>
        <taxon>Bacillota</taxon>
        <taxon>Clostridia</taxon>
        <taxon>Eubacteriales</taxon>
        <taxon>Oscillospiraceae</taxon>
        <taxon>Acetanaerobacterium</taxon>
    </lineage>
</organism>
<dbReference type="GO" id="GO:0006015">
    <property type="term" value="P:5-phosphoribose 1-diphosphate biosynthetic process"/>
    <property type="evidence" value="ECO:0007669"/>
    <property type="project" value="TreeGrafter"/>
</dbReference>
<reference evidence="11 12" key="1">
    <citation type="submission" date="2016-10" db="EMBL/GenBank/DDBJ databases">
        <authorList>
            <person name="de Groot N.N."/>
        </authorList>
    </citation>
    <scope>NUCLEOTIDE SEQUENCE [LARGE SCALE GENOMIC DNA]</scope>
    <source>
        <strain evidence="11 12">CGMCC 1.5012</strain>
    </source>
</reference>
<dbReference type="InterPro" id="IPR029099">
    <property type="entry name" value="Pribosyltran_N"/>
</dbReference>
<keyword evidence="12" id="KW-1185">Reference proteome</keyword>
<evidence type="ECO:0000256" key="7">
    <source>
        <dbReference type="ARBA" id="ARBA00049535"/>
    </source>
</evidence>
<dbReference type="RefSeq" id="WP_092641370.1">
    <property type="nucleotide sequence ID" value="NZ_FNID01000025.1"/>
</dbReference>
<dbReference type="EC" id="2.7.6.1" evidence="1"/>
<dbReference type="Pfam" id="PF13793">
    <property type="entry name" value="Pribosyltran_N"/>
    <property type="match status" value="1"/>
</dbReference>
<evidence type="ECO:0000256" key="5">
    <source>
        <dbReference type="ARBA" id="ARBA00022777"/>
    </source>
</evidence>
<dbReference type="GO" id="GO:0006164">
    <property type="term" value="P:purine nucleotide biosynthetic process"/>
    <property type="evidence" value="ECO:0007669"/>
    <property type="project" value="TreeGrafter"/>
</dbReference>
<dbReference type="EMBL" id="FNID01000025">
    <property type="protein sequence ID" value="SDN62527.1"/>
    <property type="molecule type" value="Genomic_DNA"/>
</dbReference>
<name>A0A1H0CXA1_9FIRM</name>
<evidence type="ECO:0000259" key="9">
    <source>
        <dbReference type="Pfam" id="PF00156"/>
    </source>
</evidence>
<evidence type="ECO:0000259" key="10">
    <source>
        <dbReference type="Pfam" id="PF13793"/>
    </source>
</evidence>
<evidence type="ECO:0000313" key="12">
    <source>
        <dbReference type="Proteomes" id="UP000199182"/>
    </source>
</evidence>
<comment type="similarity">
    <text evidence="8">Belongs to the ribose-phosphate pyrophosphokinase family.</text>
</comment>
<dbReference type="GO" id="GO:0004749">
    <property type="term" value="F:ribose phosphate diphosphokinase activity"/>
    <property type="evidence" value="ECO:0007669"/>
    <property type="project" value="UniProtKB-EC"/>
</dbReference>
<feature type="domain" description="Ribose-phosphate pyrophosphokinase N-terminal" evidence="10">
    <location>
        <begin position="67"/>
        <end position="169"/>
    </location>
</feature>
<dbReference type="Gene3D" id="3.40.50.2020">
    <property type="match status" value="2"/>
</dbReference>
<dbReference type="NCBIfam" id="TIGR01251">
    <property type="entry name" value="ribP_PPkin"/>
    <property type="match status" value="1"/>
</dbReference>
<evidence type="ECO:0000256" key="8">
    <source>
        <dbReference type="RuleBase" id="RU004324"/>
    </source>
</evidence>
<keyword evidence="6" id="KW-0067">ATP-binding</keyword>
<dbReference type="NCBIfam" id="NF005299">
    <property type="entry name" value="PRK06827.1"/>
    <property type="match status" value="1"/>
</dbReference>